<organism evidence="3">
    <name type="scientific">Xanthomonas indica</name>
    <dbReference type="NCBI Taxonomy" id="2912242"/>
    <lineage>
        <taxon>Bacteria</taxon>
        <taxon>Pseudomonadati</taxon>
        <taxon>Pseudomonadota</taxon>
        <taxon>Gammaproteobacteria</taxon>
        <taxon>Lysobacterales</taxon>
        <taxon>Lysobacteraceae</taxon>
        <taxon>Xanthomonas</taxon>
    </lineage>
</organism>
<dbReference type="RefSeq" id="WP_242160974.1">
    <property type="nucleotide sequence ID" value="NZ_CP131914.1"/>
</dbReference>
<proteinExistence type="predicted"/>
<dbReference type="AlphaFoldDB" id="A0AAU8I3T0"/>
<keyword evidence="1" id="KW-0802">TPR repeat</keyword>
<sequence>MADAGADHGRDALVRARALVHAAMTDPQGGVAALVQAESLLLAALAAVRDDAALLTGLGAVQCDLGRYADAVDALQRAVRLQPEDRHTCFNLGVALLNSGDDAQAMQRFRQAATRAGSAATWEAYFDPQAQ</sequence>
<dbReference type="InterPro" id="IPR019734">
    <property type="entry name" value="TPR_rpt"/>
</dbReference>
<evidence type="ECO:0000256" key="1">
    <source>
        <dbReference type="PROSITE-ProRule" id="PRU00339"/>
    </source>
</evidence>
<protein>
    <submittedName>
        <fullName evidence="3">Tetratricopeptide repeat protein</fullName>
    </submittedName>
</protein>
<name>A0AAU8I3T0_9XANT</name>
<reference evidence="2" key="2">
    <citation type="submission" date="2022-01" db="EMBL/GenBank/DDBJ databases">
        <authorList>
            <person name="Rana R."/>
            <person name="Patil P.B."/>
        </authorList>
    </citation>
    <scope>NUCLEOTIDE SEQUENCE</scope>
    <source>
        <strain evidence="2">PPL560</strain>
    </source>
</reference>
<dbReference type="InterPro" id="IPR011990">
    <property type="entry name" value="TPR-like_helical_dom_sf"/>
</dbReference>
<reference evidence="3" key="3">
    <citation type="submission" date="2023-08" db="EMBL/GenBank/DDBJ databases">
        <title>Complete genome sequence of Xanthomonas indica.</title>
        <authorList>
            <person name="Patil P.B."/>
            <person name="Rana R."/>
        </authorList>
    </citation>
    <scope>NUCLEOTIDE SEQUENCE</scope>
    <source>
        <strain evidence="3">PPL560</strain>
    </source>
</reference>
<dbReference type="SMART" id="SM00028">
    <property type="entry name" value="TPR"/>
    <property type="match status" value="2"/>
</dbReference>
<accession>A0AAU8I3T0</accession>
<dbReference type="PROSITE" id="PS50005">
    <property type="entry name" value="TPR"/>
    <property type="match status" value="1"/>
</dbReference>
<dbReference type="EMBL" id="JAKJPQ010000016">
    <property type="protein sequence ID" value="MCI2263246.1"/>
    <property type="molecule type" value="Genomic_DNA"/>
</dbReference>
<dbReference type="SUPFAM" id="SSF48452">
    <property type="entry name" value="TPR-like"/>
    <property type="match status" value="1"/>
</dbReference>
<evidence type="ECO:0000313" key="3">
    <source>
        <dbReference type="EMBL" id="XCI80176.1"/>
    </source>
</evidence>
<reference evidence="2 4" key="1">
    <citation type="journal article" date="2022" name="Curr. Microbiol.">
        <title>Xanthomonas indica sp. nov., a Novel Member of Non-Pathogenic Xanthomonas Community from Healthy Rice Seeds.</title>
        <authorList>
            <person name="Rana R."/>
            <person name="Madhavan V.N."/>
            <person name="Saroha T."/>
            <person name="Bansal K."/>
            <person name="Kaur A."/>
            <person name="Sonti R.V."/>
            <person name="Patel H.K."/>
            <person name="Patil P.B."/>
        </authorList>
    </citation>
    <scope>NUCLEOTIDE SEQUENCE [LARGE SCALE GENOMIC DNA]</scope>
    <source>
        <strain evidence="2 4">PPL560</strain>
    </source>
</reference>
<keyword evidence="4" id="KW-1185">Reference proteome</keyword>
<dbReference type="EMBL" id="CP131914">
    <property type="protein sequence ID" value="XCI80176.1"/>
    <property type="molecule type" value="Genomic_DNA"/>
</dbReference>
<dbReference type="KEGG" id="xin:Q7W82_18270"/>
<evidence type="ECO:0000313" key="2">
    <source>
        <dbReference type="EMBL" id="MCI2263246.1"/>
    </source>
</evidence>
<dbReference type="Gene3D" id="1.25.40.10">
    <property type="entry name" value="Tetratricopeptide repeat domain"/>
    <property type="match status" value="1"/>
</dbReference>
<feature type="repeat" description="TPR" evidence="1">
    <location>
        <begin position="52"/>
        <end position="85"/>
    </location>
</feature>
<evidence type="ECO:0000313" key="4">
    <source>
        <dbReference type="Proteomes" id="UP001430647"/>
    </source>
</evidence>
<gene>
    <name evidence="2" type="ORF">L3V74_17060</name>
    <name evidence="3" type="ORF">Q7W82_18270</name>
</gene>
<dbReference type="Pfam" id="PF13432">
    <property type="entry name" value="TPR_16"/>
    <property type="match status" value="1"/>
</dbReference>
<dbReference type="Proteomes" id="UP001430647">
    <property type="component" value="Unassembled WGS sequence"/>
</dbReference>